<evidence type="ECO:0000313" key="3">
    <source>
        <dbReference type="Proteomes" id="UP001176941"/>
    </source>
</evidence>
<evidence type="ECO:0000256" key="1">
    <source>
        <dbReference type="SAM" id="MobiDB-lite"/>
    </source>
</evidence>
<sequence>MLALRAPQLCLRTRPSSRRPSPTRPCLTRRDGYSTRPGTHQPRAHSGPPGLQPRARRSLHPPLGLTPLANPPPCLGSTVGRGRKRGRATPKRFSPHPISQPAGAASTGPAPCAASAVRRPHPSRLSLVFMPPEGRGVGKRSARAQPRGLEARRFLPVAAAPDGPTLGPLYAYPPAFSVRFCFFSLRRLTSFNRA</sequence>
<keyword evidence="3" id="KW-1185">Reference proteome</keyword>
<proteinExistence type="predicted"/>
<dbReference type="EMBL" id="OX459940">
    <property type="protein sequence ID" value="CAI9174980.1"/>
    <property type="molecule type" value="Genomic_DNA"/>
</dbReference>
<feature type="compositionally biased region" description="Basic residues" evidence="1">
    <location>
        <begin position="81"/>
        <end position="94"/>
    </location>
</feature>
<feature type="compositionally biased region" description="Low complexity" evidence="1">
    <location>
        <begin position="9"/>
        <end position="26"/>
    </location>
</feature>
<accession>A0ABN8ZNC8</accession>
<dbReference type="Proteomes" id="UP001176941">
    <property type="component" value="Chromosome 4"/>
</dbReference>
<organism evidence="2 3">
    <name type="scientific">Rangifer tarandus platyrhynchus</name>
    <name type="common">Svalbard reindeer</name>
    <dbReference type="NCBI Taxonomy" id="3082113"/>
    <lineage>
        <taxon>Eukaryota</taxon>
        <taxon>Metazoa</taxon>
        <taxon>Chordata</taxon>
        <taxon>Craniata</taxon>
        <taxon>Vertebrata</taxon>
        <taxon>Euteleostomi</taxon>
        <taxon>Mammalia</taxon>
        <taxon>Eutheria</taxon>
        <taxon>Laurasiatheria</taxon>
        <taxon>Artiodactyla</taxon>
        <taxon>Ruminantia</taxon>
        <taxon>Pecora</taxon>
        <taxon>Cervidae</taxon>
        <taxon>Odocoileinae</taxon>
        <taxon>Rangifer</taxon>
    </lineage>
</organism>
<protein>
    <submittedName>
        <fullName evidence="2">Uncharacterized protein</fullName>
    </submittedName>
</protein>
<feature type="region of interest" description="Disordered" evidence="1">
    <location>
        <begin position="1"/>
        <end position="117"/>
    </location>
</feature>
<reference evidence="2" key="1">
    <citation type="submission" date="2023-04" db="EMBL/GenBank/DDBJ databases">
        <authorList>
            <consortium name="ELIXIR-Norway"/>
        </authorList>
    </citation>
    <scope>NUCLEOTIDE SEQUENCE [LARGE SCALE GENOMIC DNA]</scope>
</reference>
<name>A0ABN8ZNC8_RANTA</name>
<gene>
    <name evidence="2" type="ORF">MRATA1EN1_LOCUS23942</name>
</gene>
<evidence type="ECO:0000313" key="2">
    <source>
        <dbReference type="EMBL" id="CAI9174980.1"/>
    </source>
</evidence>